<organism evidence="9">
    <name type="scientific">uncultured Solirubrobacterales bacterium</name>
    <dbReference type="NCBI Taxonomy" id="768556"/>
    <lineage>
        <taxon>Bacteria</taxon>
        <taxon>Bacillati</taxon>
        <taxon>Actinomycetota</taxon>
        <taxon>Thermoleophilia</taxon>
        <taxon>Solirubrobacterales</taxon>
        <taxon>environmental samples</taxon>
    </lineage>
</organism>
<dbReference type="EMBL" id="CADCVV010000065">
    <property type="protein sequence ID" value="CAA9493269.1"/>
    <property type="molecule type" value="Genomic_DNA"/>
</dbReference>
<feature type="binding site" evidence="7">
    <location>
        <position position="212"/>
    </location>
    <ligand>
        <name>Zn(2+)</name>
        <dbReference type="ChEBI" id="CHEBI:29105"/>
    </ligand>
</feature>
<dbReference type="PANTHER" id="PTHR20855">
    <property type="entry name" value="ADIPOR/PROGESTIN RECEPTOR-RELATED"/>
    <property type="match status" value="1"/>
</dbReference>
<feature type="binding site" evidence="7">
    <location>
        <position position="83"/>
    </location>
    <ligand>
        <name>Zn(2+)</name>
        <dbReference type="ChEBI" id="CHEBI:29105"/>
    </ligand>
</feature>
<evidence type="ECO:0000256" key="7">
    <source>
        <dbReference type="PIRSR" id="PIRSR604254-1"/>
    </source>
</evidence>
<feature type="binding site" evidence="7">
    <location>
        <position position="216"/>
    </location>
    <ligand>
        <name>Zn(2+)</name>
        <dbReference type="ChEBI" id="CHEBI:29105"/>
    </ligand>
</feature>
<feature type="transmembrane region" description="Helical" evidence="8">
    <location>
        <begin position="125"/>
        <end position="144"/>
    </location>
</feature>
<proteinExistence type="inferred from homology"/>
<keyword evidence="3" id="KW-1003">Cell membrane</keyword>
<accession>A0A6J4SDX9</accession>
<dbReference type="PANTHER" id="PTHR20855:SF3">
    <property type="entry name" value="LD03007P"/>
    <property type="match status" value="1"/>
</dbReference>
<feature type="transmembrane region" description="Helical" evidence="8">
    <location>
        <begin position="211"/>
        <end position="235"/>
    </location>
</feature>
<feature type="transmembrane region" description="Helical" evidence="8">
    <location>
        <begin position="178"/>
        <end position="199"/>
    </location>
</feature>
<keyword evidence="7" id="KW-0479">Metal-binding</keyword>
<evidence type="ECO:0000256" key="2">
    <source>
        <dbReference type="ARBA" id="ARBA00008488"/>
    </source>
</evidence>
<evidence type="ECO:0000256" key="6">
    <source>
        <dbReference type="ARBA" id="ARBA00023136"/>
    </source>
</evidence>
<keyword evidence="4 8" id="KW-0812">Transmembrane</keyword>
<name>A0A6J4SDX9_9ACTN</name>
<reference evidence="9" key="1">
    <citation type="submission" date="2020-02" db="EMBL/GenBank/DDBJ databases">
        <authorList>
            <person name="Meier V. D."/>
        </authorList>
    </citation>
    <scope>NUCLEOTIDE SEQUENCE</scope>
    <source>
        <strain evidence="9">AVDCRST_MAG17</strain>
    </source>
</reference>
<sequence length="238" mass="25249">MTDAARTCVASLSAAMNEPSMPVEAPRFERPRLRGVSHQWAFFVSLVLGALLVVFAPAGEARVATAIYVLAVCGLFGVSALYHRHAWRPAARRWMKRLDHSMIFVLIAGTYTPFGMLVLEGTLAVVVLCIVWGGALAGVIMKLVWIDAPKWLVAVAYVALGWVAIATMPQLGSRLGPGALVLLIGGGAAYTAGAVIYALGRPDPAPKVFGYHEIFHVLVIAAAAAHFAAVAFFVLPSA</sequence>
<keyword evidence="7" id="KW-0862">Zinc</keyword>
<feature type="transmembrane region" description="Helical" evidence="8">
    <location>
        <begin position="40"/>
        <end position="59"/>
    </location>
</feature>
<feature type="transmembrane region" description="Helical" evidence="8">
    <location>
        <begin position="65"/>
        <end position="82"/>
    </location>
</feature>
<dbReference type="AlphaFoldDB" id="A0A6J4SDX9"/>
<evidence type="ECO:0000256" key="3">
    <source>
        <dbReference type="ARBA" id="ARBA00022475"/>
    </source>
</evidence>
<evidence type="ECO:0000256" key="4">
    <source>
        <dbReference type="ARBA" id="ARBA00022692"/>
    </source>
</evidence>
<dbReference type="Pfam" id="PF03006">
    <property type="entry name" value="HlyIII"/>
    <property type="match status" value="1"/>
</dbReference>
<keyword evidence="6 8" id="KW-0472">Membrane</keyword>
<protein>
    <submittedName>
        <fullName evidence="9">FIG01964566: Predicted membrane protein, hemolysin III homolog</fullName>
    </submittedName>
</protein>
<dbReference type="GO" id="GO:0140911">
    <property type="term" value="F:pore-forming activity"/>
    <property type="evidence" value="ECO:0007669"/>
    <property type="project" value="InterPro"/>
</dbReference>
<dbReference type="GO" id="GO:0005886">
    <property type="term" value="C:plasma membrane"/>
    <property type="evidence" value="ECO:0007669"/>
    <property type="project" value="UniProtKB-SubCell"/>
</dbReference>
<feature type="transmembrane region" description="Helical" evidence="8">
    <location>
        <begin position="102"/>
        <end position="119"/>
    </location>
</feature>
<dbReference type="NCBIfam" id="TIGR01065">
    <property type="entry name" value="hlyIII"/>
    <property type="match status" value="1"/>
</dbReference>
<feature type="transmembrane region" description="Helical" evidence="8">
    <location>
        <begin position="151"/>
        <end position="172"/>
    </location>
</feature>
<dbReference type="GO" id="GO:0046872">
    <property type="term" value="F:metal ion binding"/>
    <property type="evidence" value="ECO:0007669"/>
    <property type="project" value="UniProtKB-KW"/>
</dbReference>
<evidence type="ECO:0000313" key="9">
    <source>
        <dbReference type="EMBL" id="CAA9493269.1"/>
    </source>
</evidence>
<dbReference type="InterPro" id="IPR005744">
    <property type="entry name" value="Hy-lIII"/>
</dbReference>
<comment type="subcellular location">
    <subcellularLocation>
        <location evidence="1">Cell membrane</location>
        <topology evidence="1">Multi-pass membrane protein</topology>
    </subcellularLocation>
</comment>
<evidence type="ECO:0000256" key="5">
    <source>
        <dbReference type="ARBA" id="ARBA00022989"/>
    </source>
</evidence>
<evidence type="ECO:0000256" key="1">
    <source>
        <dbReference type="ARBA" id="ARBA00004651"/>
    </source>
</evidence>
<dbReference type="InterPro" id="IPR004254">
    <property type="entry name" value="AdipoR/HlyIII-related"/>
</dbReference>
<evidence type="ECO:0000256" key="8">
    <source>
        <dbReference type="SAM" id="Phobius"/>
    </source>
</evidence>
<comment type="similarity">
    <text evidence="2">Belongs to the UPF0073 (Hly-III) family.</text>
</comment>
<gene>
    <name evidence="9" type="ORF">AVDCRST_MAG17-904</name>
</gene>
<keyword evidence="5 8" id="KW-1133">Transmembrane helix</keyword>